<dbReference type="InterPro" id="IPR002559">
    <property type="entry name" value="Transposase_11"/>
</dbReference>
<feature type="region of interest" description="Disordered" evidence="1">
    <location>
        <begin position="32"/>
        <end position="53"/>
    </location>
</feature>
<dbReference type="PANTHER" id="PTHR35604">
    <property type="entry name" value="TRANSPOSASE INSH FOR INSERTION SEQUENCE ELEMENT IS5A-RELATED"/>
    <property type="match status" value="1"/>
</dbReference>
<evidence type="ECO:0000256" key="1">
    <source>
        <dbReference type="SAM" id="MobiDB-lite"/>
    </source>
</evidence>
<feature type="compositionally biased region" description="Basic and acidic residues" evidence="1">
    <location>
        <begin position="37"/>
        <end position="48"/>
    </location>
</feature>
<dbReference type="GO" id="GO:0004803">
    <property type="term" value="F:transposase activity"/>
    <property type="evidence" value="ECO:0007669"/>
    <property type="project" value="InterPro"/>
</dbReference>
<accession>A0AAW5ZWB8</accession>
<dbReference type="PANTHER" id="PTHR35604:SF2">
    <property type="entry name" value="TRANSPOSASE INSH FOR INSERTION SEQUENCE ELEMENT IS5A-RELATED"/>
    <property type="match status" value="1"/>
</dbReference>
<dbReference type="GO" id="GO:0003677">
    <property type="term" value="F:DNA binding"/>
    <property type="evidence" value="ECO:0007669"/>
    <property type="project" value="InterPro"/>
</dbReference>
<name>A0AAW5ZWB8_RALSL</name>
<gene>
    <name evidence="3" type="ORF">LBW59_26065</name>
</gene>
<comment type="caution">
    <text evidence="3">The sequence shown here is derived from an EMBL/GenBank/DDBJ whole genome shotgun (WGS) entry which is preliminary data.</text>
</comment>
<reference evidence="3" key="1">
    <citation type="submission" date="2021-09" db="EMBL/GenBank/DDBJ databases">
        <title>Genomic analysis of Ralstonia spp.</title>
        <authorList>
            <person name="Aburjaile F."/>
            <person name="Ariute J.C."/>
            <person name="Pais A.K.L."/>
            <person name="Albuquerque G.M.R."/>
            <person name="Silva A.M.F."/>
            <person name="Brenig B."/>
            <person name="Azevedo V."/>
            <person name="Matiuzzi M."/>
            <person name="Ramos R."/>
            <person name="Goes-Neto A."/>
            <person name="Soares S."/>
            <person name="Iseppon A.M.B."/>
            <person name="Souza E."/>
            <person name="Gama M."/>
        </authorList>
    </citation>
    <scope>NUCLEOTIDE SEQUENCE</scope>
    <source>
        <strain evidence="3">CCRMRs91</strain>
    </source>
</reference>
<dbReference type="EMBL" id="JAIVFG010000242">
    <property type="protein sequence ID" value="MDB0574188.1"/>
    <property type="molecule type" value="Genomic_DNA"/>
</dbReference>
<dbReference type="Pfam" id="PF01609">
    <property type="entry name" value="DDE_Tnp_1"/>
    <property type="match status" value="1"/>
</dbReference>
<feature type="domain" description="Transposase IS4-like" evidence="2">
    <location>
        <begin position="19"/>
        <end position="74"/>
    </location>
</feature>
<feature type="non-terminal residue" evidence="3">
    <location>
        <position position="74"/>
    </location>
</feature>
<evidence type="ECO:0000313" key="3">
    <source>
        <dbReference type="EMBL" id="MDB0574188.1"/>
    </source>
</evidence>
<evidence type="ECO:0000313" key="4">
    <source>
        <dbReference type="Proteomes" id="UP001144050"/>
    </source>
</evidence>
<dbReference type="RefSeq" id="WP_271657573.1">
    <property type="nucleotide sequence ID" value="NZ_JAIVFG010000242.1"/>
</dbReference>
<feature type="non-terminal residue" evidence="3">
    <location>
        <position position="1"/>
    </location>
</feature>
<dbReference type="Proteomes" id="UP001144050">
    <property type="component" value="Unassembled WGS sequence"/>
</dbReference>
<evidence type="ECO:0000259" key="2">
    <source>
        <dbReference type="Pfam" id="PF01609"/>
    </source>
</evidence>
<protein>
    <submittedName>
        <fullName evidence="3">Transposase</fullName>
    </submittedName>
</protein>
<dbReference type="GO" id="GO:0006313">
    <property type="term" value="P:DNA transposition"/>
    <property type="evidence" value="ECO:0007669"/>
    <property type="project" value="InterPro"/>
</dbReference>
<organism evidence="3 4">
    <name type="scientific">Ralstonia solanacearum</name>
    <name type="common">Pseudomonas solanacearum</name>
    <dbReference type="NCBI Taxonomy" id="305"/>
    <lineage>
        <taxon>Bacteria</taxon>
        <taxon>Pseudomonadati</taxon>
        <taxon>Pseudomonadota</taxon>
        <taxon>Betaproteobacteria</taxon>
        <taxon>Burkholderiales</taxon>
        <taxon>Burkholderiaceae</taxon>
        <taxon>Ralstonia</taxon>
        <taxon>Ralstonia solanacearum species complex</taxon>
    </lineage>
</organism>
<dbReference type="AlphaFoldDB" id="A0AAW5ZWB8"/>
<proteinExistence type="predicted"/>
<sequence>RKLFDEIGIMLCERGLMMKEGTIVDATIIEAPPSTKNADKSRDPEMHQTKKGNAWHFGMKAHIGVDASSGLVHS</sequence>